<organism evidence="3 4">
    <name type="scientific">Medicago truncatula</name>
    <name type="common">Barrel medic</name>
    <name type="synonym">Medicago tribuloides</name>
    <dbReference type="NCBI Taxonomy" id="3880"/>
    <lineage>
        <taxon>Eukaryota</taxon>
        <taxon>Viridiplantae</taxon>
        <taxon>Streptophyta</taxon>
        <taxon>Embryophyta</taxon>
        <taxon>Tracheophyta</taxon>
        <taxon>Spermatophyta</taxon>
        <taxon>Magnoliopsida</taxon>
        <taxon>eudicotyledons</taxon>
        <taxon>Gunneridae</taxon>
        <taxon>Pentapetalae</taxon>
        <taxon>rosids</taxon>
        <taxon>fabids</taxon>
        <taxon>Fabales</taxon>
        <taxon>Fabaceae</taxon>
        <taxon>Papilionoideae</taxon>
        <taxon>50 kb inversion clade</taxon>
        <taxon>NPAAA clade</taxon>
        <taxon>Hologalegina</taxon>
        <taxon>IRL clade</taxon>
        <taxon>Trifolieae</taxon>
        <taxon>Medicago</taxon>
    </lineage>
</organism>
<gene>
    <name evidence="3" type="ORF">MtrunA17_Chr8g0342431</name>
</gene>
<evidence type="ECO:0000313" key="4">
    <source>
        <dbReference type="Proteomes" id="UP000265566"/>
    </source>
</evidence>
<accession>A0A396GCW3</accession>
<dbReference type="PANTHER" id="PTHR47992">
    <property type="entry name" value="PROTEIN PHOSPHATASE"/>
    <property type="match status" value="1"/>
</dbReference>
<keyword evidence="3" id="KW-0378">Hydrolase</keyword>
<reference evidence="4" key="1">
    <citation type="journal article" date="2018" name="Nat. Plants">
        <title>Whole-genome landscape of Medicago truncatula symbiotic genes.</title>
        <authorList>
            <person name="Pecrix Y."/>
            <person name="Staton S.E."/>
            <person name="Sallet E."/>
            <person name="Lelandais-Briere C."/>
            <person name="Moreau S."/>
            <person name="Carrere S."/>
            <person name="Blein T."/>
            <person name="Jardinaud M.F."/>
            <person name="Latrasse D."/>
            <person name="Zouine M."/>
            <person name="Zahm M."/>
            <person name="Kreplak J."/>
            <person name="Mayjonade B."/>
            <person name="Satge C."/>
            <person name="Perez M."/>
            <person name="Cauet S."/>
            <person name="Marande W."/>
            <person name="Chantry-Darmon C."/>
            <person name="Lopez-Roques C."/>
            <person name="Bouchez O."/>
            <person name="Berard A."/>
            <person name="Debelle F."/>
            <person name="Munos S."/>
            <person name="Bendahmane A."/>
            <person name="Berges H."/>
            <person name="Niebel A."/>
            <person name="Buitink J."/>
            <person name="Frugier F."/>
            <person name="Benhamed M."/>
            <person name="Crespi M."/>
            <person name="Gouzy J."/>
            <person name="Gamas P."/>
        </authorList>
    </citation>
    <scope>NUCLEOTIDE SEQUENCE [LARGE SCALE GENOMIC DNA]</scope>
    <source>
        <strain evidence="4">cv. Jemalong A17</strain>
    </source>
</reference>
<dbReference type="Proteomes" id="UP000265566">
    <property type="component" value="Chromosome 8"/>
</dbReference>
<feature type="compositionally biased region" description="Basic and acidic residues" evidence="1">
    <location>
        <begin position="390"/>
        <end position="399"/>
    </location>
</feature>
<dbReference type="Pfam" id="PF00481">
    <property type="entry name" value="PP2C"/>
    <property type="match status" value="1"/>
</dbReference>
<dbReference type="InterPro" id="IPR015655">
    <property type="entry name" value="PP2C"/>
</dbReference>
<sequence length="406" mass="45341">MGLCISGASLAPSTDTNYYYESPSFSSYTHKRDSGVEMGLHRVPGRIFLNGSSHVASLCCKQGRKGINQDAMLLWENFGSMEDVVFCGVFDGHGPFGHVVAKKVRNSFPLKLMEEWNSCLRDDYNNNNYNNNHFEILRESFLKASKFMDNELKLQYFMESYGSGTTAVTLLKKACTLFHFFSSYFVKRMREKNTYVRIPHSFFLFQGDKLVTANVGDSRAVLGTLDPNGSLIALQLTTDLKPNLPREATRIRICKGRVFALDNDSAVPRLWLPNADSPGLAMSRAFGDFVLKDSGLISVPEVSYHRITDHDQFVVLATDGVWDVLSNNQVVNIVASAPRSSAAKLVVEAAVQAWKTKIPSKPDDCSAVCLFFHSNTNTNTPNTKTGIGTWEKRAKESPYKTKQKHL</sequence>
<feature type="domain" description="PPM-type phosphatase" evidence="2">
    <location>
        <begin position="55"/>
        <end position="372"/>
    </location>
</feature>
<dbReference type="GO" id="GO:0004722">
    <property type="term" value="F:protein serine/threonine phosphatase activity"/>
    <property type="evidence" value="ECO:0007669"/>
    <property type="project" value="InterPro"/>
</dbReference>
<evidence type="ECO:0000259" key="2">
    <source>
        <dbReference type="PROSITE" id="PS51746"/>
    </source>
</evidence>
<dbReference type="PROSITE" id="PS51746">
    <property type="entry name" value="PPM_2"/>
    <property type="match status" value="1"/>
</dbReference>
<evidence type="ECO:0000313" key="3">
    <source>
        <dbReference type="EMBL" id="RHN39309.1"/>
    </source>
</evidence>
<dbReference type="Gene3D" id="3.60.40.10">
    <property type="entry name" value="PPM-type phosphatase domain"/>
    <property type="match status" value="1"/>
</dbReference>
<name>A0A396GCW3_MEDTR</name>
<feature type="region of interest" description="Disordered" evidence="1">
    <location>
        <begin position="381"/>
        <end position="406"/>
    </location>
</feature>
<dbReference type="InterPro" id="IPR001932">
    <property type="entry name" value="PPM-type_phosphatase-like_dom"/>
</dbReference>
<protein>
    <recommendedName>
        <fullName evidence="2">PPM-type phosphatase domain-containing protein</fullName>
    </recommendedName>
</protein>
<dbReference type="EMBL" id="PSQE01000008">
    <property type="protein sequence ID" value="RHN39309.1"/>
    <property type="molecule type" value="Genomic_DNA"/>
</dbReference>
<dbReference type="SMART" id="SM00332">
    <property type="entry name" value="PP2Cc"/>
    <property type="match status" value="1"/>
</dbReference>
<dbReference type="SUPFAM" id="SSF81606">
    <property type="entry name" value="PP2C-like"/>
    <property type="match status" value="1"/>
</dbReference>
<evidence type="ECO:0000256" key="1">
    <source>
        <dbReference type="SAM" id="MobiDB-lite"/>
    </source>
</evidence>
<dbReference type="Gramene" id="rna45319">
    <property type="protein sequence ID" value="RHN39309.1"/>
    <property type="gene ID" value="gene45319"/>
</dbReference>
<dbReference type="InterPro" id="IPR036457">
    <property type="entry name" value="PPM-type-like_dom_sf"/>
</dbReference>
<dbReference type="CDD" id="cd00143">
    <property type="entry name" value="PP2Cc"/>
    <property type="match status" value="1"/>
</dbReference>
<comment type="caution">
    <text evidence="3">The sequence shown here is derived from an EMBL/GenBank/DDBJ whole genome shotgun (WGS) entry which is preliminary data.</text>
</comment>
<dbReference type="AlphaFoldDB" id="A0A396GCW3"/>
<proteinExistence type="predicted"/>